<dbReference type="OrthoDB" id="9788279at2"/>
<dbReference type="InterPro" id="IPR050553">
    <property type="entry name" value="Thioredoxin_ResA/DsbE_sf"/>
</dbReference>
<reference evidence="2 3" key="1">
    <citation type="submission" date="2017-03" db="EMBL/GenBank/DDBJ databases">
        <title>Complete genome sequence of Candidatus 'Thiodictyon syntrophicum' sp. nov. strain Cad16T, a photolithoautotroph purple sulfur bacterium isolated from an alpine meromictic lake.</title>
        <authorList>
            <person name="Luedin S.M."/>
            <person name="Pothier J.F."/>
            <person name="Danza F."/>
            <person name="Storelli N."/>
            <person name="Wittwer M."/>
            <person name="Tonolla M."/>
        </authorList>
    </citation>
    <scope>NUCLEOTIDE SEQUENCE [LARGE SCALE GENOMIC DNA]</scope>
    <source>
        <strain evidence="2 3">Cad16T</strain>
    </source>
</reference>
<gene>
    <name evidence="2" type="ORF">THSYN_07400</name>
</gene>
<dbReference type="PANTHER" id="PTHR42852:SF17">
    <property type="entry name" value="THIOREDOXIN-LIKE PROTEIN HI_1115"/>
    <property type="match status" value="1"/>
</dbReference>
<organism evidence="2 3">
    <name type="scientific">Candidatus Thiodictyon syntrophicum</name>
    <dbReference type="NCBI Taxonomy" id="1166950"/>
    <lineage>
        <taxon>Bacteria</taxon>
        <taxon>Pseudomonadati</taxon>
        <taxon>Pseudomonadota</taxon>
        <taxon>Gammaproteobacteria</taxon>
        <taxon>Chromatiales</taxon>
        <taxon>Chromatiaceae</taxon>
        <taxon>Thiodictyon</taxon>
    </lineage>
</organism>
<proteinExistence type="predicted"/>
<dbReference type="CDD" id="cd03011">
    <property type="entry name" value="TlpA_like_ScsD_MtbDsbE"/>
    <property type="match status" value="1"/>
</dbReference>
<sequence>MTAPDPAAPQAASPRPRRLRRWALDLTLILAVFLGVQWWQARPLATGAAPPLTGLTLDGQAIDLKDLRGQPVLVHFWASWCPVCKLTNGGIDAIAKDHRVLTVAMESGDAAQISRFMAAADLRFPVVPDEDGAISRRWGVAGVPATFVLDAAGRISYATMGASTETGLRARLWAASGTDQVRSD</sequence>
<dbReference type="KEGG" id="tsy:THSYN_07400"/>
<protein>
    <submittedName>
        <fullName evidence="2">Protein disulfide oxidoreductase</fullName>
    </submittedName>
</protein>
<name>A0A2K8UGH6_9GAMM</name>
<dbReference type="PANTHER" id="PTHR42852">
    <property type="entry name" value="THIOL:DISULFIDE INTERCHANGE PROTEIN DSBE"/>
    <property type="match status" value="1"/>
</dbReference>
<accession>A0A2K8UGH6</accession>
<dbReference type="InterPro" id="IPR013766">
    <property type="entry name" value="Thioredoxin_domain"/>
</dbReference>
<evidence type="ECO:0000313" key="2">
    <source>
        <dbReference type="EMBL" id="AUB84684.1"/>
    </source>
</evidence>
<feature type="domain" description="Thioredoxin" evidence="1">
    <location>
        <begin position="43"/>
        <end position="177"/>
    </location>
</feature>
<dbReference type="Proteomes" id="UP000232638">
    <property type="component" value="Chromosome"/>
</dbReference>
<evidence type="ECO:0000313" key="3">
    <source>
        <dbReference type="Proteomes" id="UP000232638"/>
    </source>
</evidence>
<dbReference type="PROSITE" id="PS51352">
    <property type="entry name" value="THIOREDOXIN_2"/>
    <property type="match status" value="1"/>
</dbReference>
<dbReference type="EMBL" id="CP020370">
    <property type="protein sequence ID" value="AUB84684.1"/>
    <property type="molecule type" value="Genomic_DNA"/>
</dbReference>
<evidence type="ECO:0000259" key="1">
    <source>
        <dbReference type="PROSITE" id="PS51352"/>
    </source>
</evidence>
<keyword evidence="3" id="KW-1185">Reference proteome</keyword>
<dbReference type="Gene3D" id="3.40.30.10">
    <property type="entry name" value="Glutaredoxin"/>
    <property type="match status" value="1"/>
</dbReference>
<dbReference type="Pfam" id="PF08534">
    <property type="entry name" value="Redoxin"/>
    <property type="match status" value="1"/>
</dbReference>
<dbReference type="InterPro" id="IPR013740">
    <property type="entry name" value="Redoxin"/>
</dbReference>
<dbReference type="SUPFAM" id="SSF52833">
    <property type="entry name" value="Thioredoxin-like"/>
    <property type="match status" value="1"/>
</dbReference>
<dbReference type="AlphaFoldDB" id="A0A2K8UGH6"/>
<dbReference type="GO" id="GO:0016491">
    <property type="term" value="F:oxidoreductase activity"/>
    <property type="evidence" value="ECO:0007669"/>
    <property type="project" value="InterPro"/>
</dbReference>
<dbReference type="InterPro" id="IPR036249">
    <property type="entry name" value="Thioredoxin-like_sf"/>
</dbReference>